<proteinExistence type="predicted"/>
<reference evidence="1" key="1">
    <citation type="submission" date="2020-04" db="EMBL/GenBank/DDBJ databases">
        <authorList>
            <person name="Chiriac C."/>
            <person name="Salcher M."/>
            <person name="Ghai R."/>
            <person name="Kavagutti S V."/>
        </authorList>
    </citation>
    <scope>NUCLEOTIDE SEQUENCE</scope>
</reference>
<gene>
    <name evidence="1" type="ORF">UFOVP597_27</name>
</gene>
<protein>
    <submittedName>
        <fullName evidence="1">Uncharacterized protein</fullName>
    </submittedName>
</protein>
<sequence>MKNVNQVIELLNKAVQSNNESKTWFFSYSGHVKLIDVRLYPEGWRSYDQEKEKGEPKVITKGCYTDNEESVQELYYWIKFNLSDQL</sequence>
<dbReference type="EMBL" id="LR796564">
    <property type="protein sequence ID" value="CAB4151632.1"/>
    <property type="molecule type" value="Genomic_DNA"/>
</dbReference>
<organism evidence="1">
    <name type="scientific">uncultured Caudovirales phage</name>
    <dbReference type="NCBI Taxonomy" id="2100421"/>
    <lineage>
        <taxon>Viruses</taxon>
        <taxon>Duplodnaviria</taxon>
        <taxon>Heunggongvirae</taxon>
        <taxon>Uroviricota</taxon>
        <taxon>Caudoviricetes</taxon>
        <taxon>Peduoviridae</taxon>
        <taxon>Maltschvirus</taxon>
        <taxon>Maltschvirus maltsch</taxon>
    </lineage>
</organism>
<name>A0A6J5MYW4_9CAUD</name>
<evidence type="ECO:0000313" key="1">
    <source>
        <dbReference type="EMBL" id="CAB4151632.1"/>
    </source>
</evidence>
<accession>A0A6J5MYW4</accession>